<accession>A0A2S0KLU4</accession>
<evidence type="ECO:0000256" key="1">
    <source>
        <dbReference type="PIRSR" id="PIRSR601310-1"/>
    </source>
</evidence>
<protein>
    <submittedName>
        <fullName evidence="5">Histidine triad nucleotide-binding protein</fullName>
    </submittedName>
</protein>
<proteinExistence type="predicted"/>
<feature type="short sequence motif" description="Histidine triad motif" evidence="2 3">
    <location>
        <begin position="100"/>
        <end position="104"/>
    </location>
</feature>
<dbReference type="RefSeq" id="WP_106011991.1">
    <property type="nucleotide sequence ID" value="NZ_CP027226.1"/>
</dbReference>
<feature type="domain" description="HIT" evidence="4">
    <location>
        <begin position="7"/>
        <end position="117"/>
    </location>
</feature>
<dbReference type="PANTHER" id="PTHR23089">
    <property type="entry name" value="HISTIDINE TRIAD HIT PROTEIN"/>
    <property type="match status" value="1"/>
</dbReference>
<dbReference type="Pfam" id="PF01230">
    <property type="entry name" value="HIT"/>
    <property type="match status" value="1"/>
</dbReference>
<dbReference type="KEGG" id="fsa:C5Q98_01595"/>
<dbReference type="InterPro" id="IPR036265">
    <property type="entry name" value="HIT-like_sf"/>
</dbReference>
<feature type="active site" description="Tele-AMP-histidine intermediate" evidence="1">
    <location>
        <position position="102"/>
    </location>
</feature>
<evidence type="ECO:0000256" key="3">
    <source>
        <dbReference type="PROSITE-ProRule" id="PRU00464"/>
    </source>
</evidence>
<name>A0A2S0KLU4_9FIRM</name>
<dbReference type="PROSITE" id="PS00892">
    <property type="entry name" value="HIT_1"/>
    <property type="match status" value="1"/>
</dbReference>
<evidence type="ECO:0000256" key="2">
    <source>
        <dbReference type="PIRSR" id="PIRSR601310-3"/>
    </source>
</evidence>
<dbReference type="Proteomes" id="UP000237947">
    <property type="component" value="Chromosome"/>
</dbReference>
<dbReference type="AlphaFoldDB" id="A0A2S0KLU4"/>
<sequence length="117" mass="13287">MIDKDCIFCKLANGEIPTEIIYENENVTCFKDANPQTETHLLLVTKNHYANALELFSQSEKDSLAITKAIPEIASKLNLEEQGLRIINNCGEKAGQSVFHVHFHIMSDEDKLRERLV</sequence>
<dbReference type="InterPro" id="IPR019808">
    <property type="entry name" value="Histidine_triad_CS"/>
</dbReference>
<dbReference type="OrthoDB" id="9784774at2"/>
<dbReference type="Gene3D" id="3.30.428.10">
    <property type="entry name" value="HIT-like"/>
    <property type="match status" value="1"/>
</dbReference>
<dbReference type="InterPro" id="IPR001310">
    <property type="entry name" value="Histidine_triad_HIT"/>
</dbReference>
<keyword evidence="6" id="KW-1185">Reference proteome</keyword>
<reference evidence="6" key="1">
    <citation type="submission" date="2018-02" db="EMBL/GenBank/DDBJ databases">
        <authorList>
            <person name="Holder M.E."/>
            <person name="Ajami N.J."/>
            <person name="Petrosino J.F."/>
        </authorList>
    </citation>
    <scope>NUCLEOTIDE SEQUENCE [LARGE SCALE GENOMIC DNA]</scope>
    <source>
        <strain evidence="6">CCUG 47711</strain>
    </source>
</reference>
<evidence type="ECO:0000313" key="5">
    <source>
        <dbReference type="EMBL" id="AVM42005.1"/>
    </source>
</evidence>
<dbReference type="SUPFAM" id="SSF54197">
    <property type="entry name" value="HIT-like"/>
    <property type="match status" value="1"/>
</dbReference>
<organism evidence="5 6">
    <name type="scientific">Fastidiosipila sanguinis</name>
    <dbReference type="NCBI Taxonomy" id="236753"/>
    <lineage>
        <taxon>Bacteria</taxon>
        <taxon>Bacillati</taxon>
        <taxon>Bacillota</taxon>
        <taxon>Clostridia</taxon>
        <taxon>Eubacteriales</taxon>
        <taxon>Oscillospiraceae</taxon>
        <taxon>Fastidiosipila</taxon>
    </lineage>
</organism>
<dbReference type="EMBL" id="CP027226">
    <property type="protein sequence ID" value="AVM42005.1"/>
    <property type="molecule type" value="Genomic_DNA"/>
</dbReference>
<evidence type="ECO:0000259" key="4">
    <source>
        <dbReference type="PROSITE" id="PS51084"/>
    </source>
</evidence>
<evidence type="ECO:0000313" key="6">
    <source>
        <dbReference type="Proteomes" id="UP000237947"/>
    </source>
</evidence>
<dbReference type="GO" id="GO:0003824">
    <property type="term" value="F:catalytic activity"/>
    <property type="evidence" value="ECO:0007669"/>
    <property type="project" value="InterPro"/>
</dbReference>
<dbReference type="PRINTS" id="PR00332">
    <property type="entry name" value="HISTRIAD"/>
</dbReference>
<dbReference type="PROSITE" id="PS51084">
    <property type="entry name" value="HIT_2"/>
    <property type="match status" value="1"/>
</dbReference>
<dbReference type="InterPro" id="IPR011146">
    <property type="entry name" value="HIT-like"/>
</dbReference>
<gene>
    <name evidence="5" type="ORF">C5Q98_01595</name>
</gene>